<gene>
    <name evidence="4" type="ORF">SAMN04489727_7793</name>
</gene>
<keyword evidence="1" id="KW-0677">Repeat</keyword>
<evidence type="ECO:0000313" key="4">
    <source>
        <dbReference type="EMBL" id="SED41876.1"/>
    </source>
</evidence>
<dbReference type="PANTHER" id="PTHR32305:SF17">
    <property type="entry name" value="TRNA NUCLEASE WAPA"/>
    <property type="match status" value="1"/>
</dbReference>
<dbReference type="Gene3D" id="2.180.10.10">
    <property type="entry name" value="RHS repeat-associated core"/>
    <property type="match status" value="1"/>
</dbReference>
<reference evidence="5" key="1">
    <citation type="submission" date="2016-10" db="EMBL/GenBank/DDBJ databases">
        <authorList>
            <person name="Varghese N."/>
            <person name="Submissions S."/>
        </authorList>
    </citation>
    <scope>NUCLEOTIDE SEQUENCE [LARGE SCALE GENOMIC DNA]</scope>
    <source>
        <strain evidence="5">DSM 44544</strain>
    </source>
</reference>
<name>A0A1H5AHI2_9PSEU</name>
<keyword evidence="5" id="KW-1185">Reference proteome</keyword>
<dbReference type="NCBIfam" id="TIGR03696">
    <property type="entry name" value="Rhs_assc_core"/>
    <property type="match status" value="1"/>
</dbReference>
<dbReference type="InterPro" id="IPR022385">
    <property type="entry name" value="Rhs_assc_core"/>
</dbReference>
<feature type="domain" description="Teneurin-like YD-shell" evidence="3">
    <location>
        <begin position="10"/>
        <end position="213"/>
    </location>
</feature>
<sequence length="492" mass="52388">MNSVTSSGSAGTSQYTYDQVGNTKTRPGATAQQMLDWDTESRLSTVTEGSSQTSFLYDADGGRLIRRDPTGTTLYLGDQEVRVDKQSGTAKTTRYYSHGGAMVAVRTGGKLSWLAGDHQGTTQIAISVTDDTAEPKVQQRRQTPFGSPRGMSGELPGERGFVGGTIDQATGLTHLGARDYDADLGRFVSLDLITDFFSPQQINGYSYANNSPINFSDPSGLILQMDGRPAWIGQDAIASMSPAKAARARNYNAGVKTNWKRAPVQRQRSPREEMLARPAAGHGLSKEQFKMFVDSGYKGSSALTWQEAIDFAATADWPNTLVCDALGGSADECRMGGKLTGLAGFIYNVFLADIPECATGHTDACVGLAASMVPGGGLGKVGKAAEEAAKAGKVAAASGNWSQRTEKAADLAGKYRPGQATRDPASQWYHEELSNEELLRGINGVAEGEGIVVSRSGTILGGHHRWDEIQRRISNGSLDPNTPIRIDVYGGG</sequence>
<evidence type="ECO:0000259" key="3">
    <source>
        <dbReference type="Pfam" id="PF25023"/>
    </source>
</evidence>
<dbReference type="PANTHER" id="PTHR32305">
    <property type="match status" value="1"/>
</dbReference>
<proteinExistence type="predicted"/>
<dbReference type="AlphaFoldDB" id="A0A1H5AHI2"/>
<dbReference type="InterPro" id="IPR056823">
    <property type="entry name" value="TEN-like_YD-shell"/>
</dbReference>
<dbReference type="Proteomes" id="UP000199622">
    <property type="component" value="Unassembled WGS sequence"/>
</dbReference>
<organism evidence="4 5">
    <name type="scientific">Amycolatopsis tolypomycina</name>
    <dbReference type="NCBI Taxonomy" id="208445"/>
    <lineage>
        <taxon>Bacteria</taxon>
        <taxon>Bacillati</taxon>
        <taxon>Actinomycetota</taxon>
        <taxon>Actinomycetes</taxon>
        <taxon>Pseudonocardiales</taxon>
        <taxon>Pseudonocardiaceae</taxon>
        <taxon>Amycolatopsis</taxon>
    </lineage>
</organism>
<evidence type="ECO:0000313" key="5">
    <source>
        <dbReference type="Proteomes" id="UP000199622"/>
    </source>
</evidence>
<feature type="region of interest" description="Disordered" evidence="2">
    <location>
        <begin position="1"/>
        <end position="29"/>
    </location>
</feature>
<dbReference type="Pfam" id="PF25023">
    <property type="entry name" value="TEN_YD-shell"/>
    <property type="match status" value="1"/>
</dbReference>
<evidence type="ECO:0000256" key="2">
    <source>
        <dbReference type="SAM" id="MobiDB-lite"/>
    </source>
</evidence>
<protein>
    <submittedName>
        <fullName evidence="4">RHS repeat-associated core domain-containing protein</fullName>
    </submittedName>
</protein>
<evidence type="ECO:0000256" key="1">
    <source>
        <dbReference type="ARBA" id="ARBA00022737"/>
    </source>
</evidence>
<dbReference type="EMBL" id="FNSO01000004">
    <property type="protein sequence ID" value="SED41876.1"/>
    <property type="molecule type" value="Genomic_DNA"/>
</dbReference>
<accession>A0A1H5AHI2</accession>
<feature type="region of interest" description="Disordered" evidence="2">
    <location>
        <begin position="132"/>
        <end position="155"/>
    </location>
</feature>
<dbReference type="STRING" id="208445.SAMN04489727_7793"/>
<dbReference type="InterPro" id="IPR050708">
    <property type="entry name" value="T6SS_VgrG/RHS"/>
</dbReference>